<feature type="domain" description="RNase H type-1" evidence="1">
    <location>
        <begin position="73"/>
        <end position="173"/>
    </location>
</feature>
<dbReference type="Proteomes" id="UP000736787">
    <property type="component" value="Unassembled WGS sequence"/>
</dbReference>
<evidence type="ECO:0000313" key="2">
    <source>
        <dbReference type="EMBL" id="KAG2945744.1"/>
    </source>
</evidence>
<gene>
    <name evidence="2" type="ORF">PC117_g8204</name>
</gene>
<dbReference type="GO" id="GO:0004523">
    <property type="term" value="F:RNA-DNA hybrid ribonuclease activity"/>
    <property type="evidence" value="ECO:0007669"/>
    <property type="project" value="InterPro"/>
</dbReference>
<name>A0A8T1E0Y4_9STRA</name>
<comment type="caution">
    <text evidence="2">The sequence shown here is derived from an EMBL/GenBank/DDBJ whole genome shotgun (WGS) entry which is preliminary data.</text>
</comment>
<dbReference type="InterPro" id="IPR002156">
    <property type="entry name" value="RNaseH_domain"/>
</dbReference>
<proteinExistence type="predicted"/>
<dbReference type="InterPro" id="IPR036397">
    <property type="entry name" value="RNaseH_sf"/>
</dbReference>
<dbReference type="VEuPathDB" id="FungiDB:PC110_g9125"/>
<protein>
    <recommendedName>
        <fullName evidence="1">RNase H type-1 domain-containing protein</fullName>
    </recommendedName>
</protein>
<accession>A0A8T1E0Y4</accession>
<evidence type="ECO:0000259" key="1">
    <source>
        <dbReference type="Pfam" id="PF13456"/>
    </source>
</evidence>
<dbReference type="AlphaFoldDB" id="A0A8T1E0Y4"/>
<evidence type="ECO:0000313" key="3">
    <source>
        <dbReference type="Proteomes" id="UP000736787"/>
    </source>
</evidence>
<sequence>MFPDEFMRSMENFEPNGSMEAWSSAQFAILRQYPVNRHQTLASPLPSHRTQQPSRCSFVHTLYLRPGCVWLHPGKPLWWTATSVFPGGTNNEMEASALLAGLQWIREHHPQQAVLIVGDSAIVAAMAAATMRVRAPNLAPLIRDIHHIINQLGHIGIRSVPRAFNVAADSLSNGIMDQDATRSLHKSVADTDCPLQELQWSDPFTCGCPPIYWVPEPVYDRKLVFENQFAGVPMTMFGTAPPELDGWVIVHSNNSSQITAYGLTPRRAQQFFIEKTVRESDIA</sequence>
<dbReference type="Gene3D" id="3.30.420.10">
    <property type="entry name" value="Ribonuclease H-like superfamily/Ribonuclease H"/>
    <property type="match status" value="1"/>
</dbReference>
<reference evidence="2" key="1">
    <citation type="submission" date="2018-10" db="EMBL/GenBank/DDBJ databases">
        <title>Effector identification in a new, highly contiguous assembly of the strawberry crown rot pathogen Phytophthora cactorum.</title>
        <authorList>
            <person name="Armitage A.D."/>
            <person name="Nellist C.F."/>
            <person name="Bates H."/>
            <person name="Vickerstaff R.J."/>
            <person name="Harrison R.J."/>
        </authorList>
    </citation>
    <scope>NUCLEOTIDE SEQUENCE</scope>
    <source>
        <strain evidence="2">4040</strain>
    </source>
</reference>
<dbReference type="SUPFAM" id="SSF53098">
    <property type="entry name" value="Ribonuclease H-like"/>
    <property type="match status" value="1"/>
</dbReference>
<dbReference type="EMBL" id="RCMK01000175">
    <property type="protein sequence ID" value="KAG2945744.1"/>
    <property type="molecule type" value="Genomic_DNA"/>
</dbReference>
<organism evidence="2 3">
    <name type="scientific">Phytophthora cactorum</name>
    <dbReference type="NCBI Taxonomy" id="29920"/>
    <lineage>
        <taxon>Eukaryota</taxon>
        <taxon>Sar</taxon>
        <taxon>Stramenopiles</taxon>
        <taxon>Oomycota</taxon>
        <taxon>Peronosporomycetes</taxon>
        <taxon>Peronosporales</taxon>
        <taxon>Peronosporaceae</taxon>
        <taxon>Phytophthora</taxon>
    </lineage>
</organism>
<dbReference type="Pfam" id="PF13456">
    <property type="entry name" value="RVT_3"/>
    <property type="match status" value="1"/>
</dbReference>
<dbReference type="GO" id="GO:0003676">
    <property type="term" value="F:nucleic acid binding"/>
    <property type="evidence" value="ECO:0007669"/>
    <property type="project" value="InterPro"/>
</dbReference>
<dbReference type="InterPro" id="IPR012337">
    <property type="entry name" value="RNaseH-like_sf"/>
</dbReference>